<proteinExistence type="predicted"/>
<keyword evidence="3" id="KW-1185">Reference proteome</keyword>
<dbReference type="AlphaFoldDB" id="A0A2R5FHK7"/>
<dbReference type="EMBL" id="BDUD01000001">
    <property type="protein sequence ID" value="GBG18146.1"/>
    <property type="molecule type" value="Genomic_DNA"/>
</dbReference>
<organism evidence="2 3">
    <name type="scientific">Nostoc commune NIES-4072</name>
    <dbReference type="NCBI Taxonomy" id="2005467"/>
    <lineage>
        <taxon>Bacteria</taxon>
        <taxon>Bacillati</taxon>
        <taxon>Cyanobacteriota</taxon>
        <taxon>Cyanophyceae</taxon>
        <taxon>Nostocales</taxon>
        <taxon>Nostocaceae</taxon>
        <taxon>Nostoc</taxon>
    </lineage>
</organism>
<feature type="domain" description="Transposase IS4 N-terminal" evidence="1">
    <location>
        <begin position="13"/>
        <end position="65"/>
    </location>
</feature>
<comment type="caution">
    <text evidence="2">The sequence shown here is derived from an EMBL/GenBank/DDBJ whole genome shotgun (WGS) entry which is preliminary data.</text>
</comment>
<protein>
    <recommendedName>
        <fullName evidence="1">Transposase IS4 N-terminal domain-containing protein</fullName>
    </recommendedName>
</protein>
<dbReference type="Proteomes" id="UP000245124">
    <property type="component" value="Unassembled WGS sequence"/>
</dbReference>
<sequence>MSPEIQSGDLLKAIEMAIPASVIEQAIANTKTEEERKRALPAQLVVCLVIAMSFWSRDSMRDVLKNRWRWDQDLRIDRNIMM</sequence>
<reference evidence="2 3" key="1">
    <citation type="submission" date="2017-06" db="EMBL/GenBank/DDBJ databases">
        <title>Genome sequencing of cyanobaciteial culture collection at National Institute for Environmental Studies (NIES).</title>
        <authorList>
            <person name="Hirose Y."/>
            <person name="Shimura Y."/>
            <person name="Fujisawa T."/>
            <person name="Nakamura Y."/>
            <person name="Kawachi M."/>
        </authorList>
    </citation>
    <scope>NUCLEOTIDE SEQUENCE [LARGE SCALE GENOMIC DNA]</scope>
    <source>
        <strain evidence="2 3">NIES-4072</strain>
    </source>
</reference>
<dbReference type="Pfam" id="PF13006">
    <property type="entry name" value="Nterm_IS4"/>
    <property type="match status" value="1"/>
</dbReference>
<evidence type="ECO:0000313" key="2">
    <source>
        <dbReference type="EMBL" id="GBG18146.1"/>
    </source>
</evidence>
<name>A0A2R5FHK7_NOSCO</name>
<gene>
    <name evidence="2" type="ORF">NIES4072_18100</name>
</gene>
<dbReference type="InterPro" id="IPR024473">
    <property type="entry name" value="Transposases_IS4_N"/>
</dbReference>
<accession>A0A2R5FHK7</accession>
<evidence type="ECO:0000259" key="1">
    <source>
        <dbReference type="Pfam" id="PF13006"/>
    </source>
</evidence>
<evidence type="ECO:0000313" key="3">
    <source>
        <dbReference type="Proteomes" id="UP000245124"/>
    </source>
</evidence>